<protein>
    <recommendedName>
        <fullName evidence="2">Thrombomodulin</fullName>
    </recommendedName>
</protein>
<comment type="subcellular location">
    <subcellularLocation>
        <location evidence="1">Membrane</location>
        <topology evidence="1">Single-pass type I membrane protein</topology>
    </subcellularLocation>
</comment>
<dbReference type="SMART" id="SM00179">
    <property type="entry name" value="EGF_CA"/>
    <property type="match status" value="3"/>
</dbReference>
<dbReference type="InterPro" id="IPR000742">
    <property type="entry name" value="EGF"/>
</dbReference>
<dbReference type="Proteomes" id="UP000694402">
    <property type="component" value="Unassembled WGS sequence"/>
</dbReference>
<evidence type="ECO:0000256" key="11">
    <source>
        <dbReference type="ARBA" id="ARBA00023136"/>
    </source>
</evidence>
<dbReference type="SUPFAM" id="SSF57184">
    <property type="entry name" value="Growth factor receptor domain"/>
    <property type="match status" value="2"/>
</dbReference>
<keyword evidence="21" id="KW-1185">Reference proteome</keyword>
<evidence type="ECO:0000256" key="17">
    <source>
        <dbReference type="SAM" id="Phobius"/>
    </source>
</evidence>
<dbReference type="InterPro" id="IPR009030">
    <property type="entry name" value="Growth_fac_rcpt_cys_sf"/>
</dbReference>
<evidence type="ECO:0000256" key="2">
    <source>
        <dbReference type="ARBA" id="ARBA00019822"/>
    </source>
</evidence>
<dbReference type="SUPFAM" id="SSF56436">
    <property type="entry name" value="C-type lectin-like"/>
    <property type="match status" value="1"/>
</dbReference>
<dbReference type="InterPro" id="IPR026823">
    <property type="entry name" value="cEGF"/>
</dbReference>
<keyword evidence="3" id="KW-0245">EGF-like domain</keyword>
<dbReference type="InterPro" id="IPR016187">
    <property type="entry name" value="CTDL_fold"/>
</dbReference>
<reference evidence="21" key="1">
    <citation type="journal article" date="2018" name="PLoS ONE">
        <title>Chinook salmon (Oncorhynchus tshawytscha) genome and transcriptome.</title>
        <authorList>
            <person name="Christensen K.A."/>
            <person name="Leong J.S."/>
            <person name="Sakhrani D."/>
            <person name="Biagi C.A."/>
            <person name="Minkley D.R."/>
            <person name="Withler R.E."/>
            <person name="Rondeau E.B."/>
            <person name="Koop B.F."/>
            <person name="Devlin R.H."/>
        </authorList>
    </citation>
    <scope>NUCLEOTIDE SEQUENCE [LARGE SCALE GENOMIC DNA]</scope>
</reference>
<dbReference type="GO" id="GO:0030246">
    <property type="term" value="F:carbohydrate binding"/>
    <property type="evidence" value="ECO:0007669"/>
    <property type="project" value="UniProtKB-KW"/>
</dbReference>
<evidence type="ECO:0000256" key="14">
    <source>
        <dbReference type="ARBA" id="ARBA00045242"/>
    </source>
</evidence>
<keyword evidence="4" id="KW-0597">Phosphoprotein</keyword>
<dbReference type="Pfam" id="PF00059">
    <property type="entry name" value="Lectin_C"/>
    <property type="match status" value="1"/>
</dbReference>
<comment type="function">
    <text evidence="14">Endothelial cell receptor that plays a critical role in regulating several physiological processes including hemostasis, coagulation, fibrinolysis, inflammation, and angiogenesis. Acts as a cofactor for thrombin activation of protein C/PROC on the surface of vascular endothelial cells leading to initiation of the activated protein C anticoagulant pathway. Also accelerates the activation of the plasma carboxypeptidase B2/CPB2, which catalyzes removal of C-terminal basic amino acids from its substrates including kinins or anaphylatoxins leading to fibrinolysis inhibition. Plays critical protective roles in changing the cleavage specificity of protease-activated receptor 1/PAR1, inhibiting endothelial cell permeability and inflammation. Suppresses inflammation distinctly from its anticoagulant cofactor activity by sequestering HMGB1 thereby preventing it from engaging cellular receptors such as RAGE and contributing to the inflammatory response.</text>
</comment>
<dbReference type="GO" id="GO:0016020">
    <property type="term" value="C:membrane"/>
    <property type="evidence" value="ECO:0007669"/>
    <property type="project" value="UniProtKB-SubCell"/>
</dbReference>
<dbReference type="SMART" id="SM00034">
    <property type="entry name" value="CLECT"/>
    <property type="match status" value="1"/>
</dbReference>
<dbReference type="Gene3D" id="3.10.100.10">
    <property type="entry name" value="Mannose-Binding Protein A, subunit A"/>
    <property type="match status" value="1"/>
</dbReference>
<dbReference type="Pfam" id="PF25444">
    <property type="entry name" value="THBD"/>
    <property type="match status" value="1"/>
</dbReference>
<dbReference type="SMART" id="SM00181">
    <property type="entry name" value="EGF"/>
    <property type="match status" value="6"/>
</dbReference>
<dbReference type="InterPro" id="IPR015149">
    <property type="entry name" value="Tme5_EGF-like"/>
</dbReference>
<accession>A0AAZ3PI47</accession>
<feature type="transmembrane region" description="Helical" evidence="17">
    <location>
        <begin position="482"/>
        <end position="503"/>
    </location>
</feature>
<reference evidence="20" key="2">
    <citation type="submission" date="2025-08" db="UniProtKB">
        <authorList>
            <consortium name="Ensembl"/>
        </authorList>
    </citation>
    <scope>IDENTIFICATION</scope>
</reference>
<keyword evidence="8" id="KW-0677">Repeat</keyword>
<dbReference type="GO" id="GO:0005509">
    <property type="term" value="F:calcium ion binding"/>
    <property type="evidence" value="ECO:0007669"/>
    <property type="project" value="InterPro"/>
</dbReference>
<organism evidence="20 21">
    <name type="scientific">Oncorhynchus tshawytscha</name>
    <name type="common">Chinook salmon</name>
    <name type="synonym">Salmo tshawytscha</name>
    <dbReference type="NCBI Taxonomy" id="74940"/>
    <lineage>
        <taxon>Eukaryota</taxon>
        <taxon>Metazoa</taxon>
        <taxon>Chordata</taxon>
        <taxon>Craniata</taxon>
        <taxon>Vertebrata</taxon>
        <taxon>Euteleostomi</taxon>
        <taxon>Actinopterygii</taxon>
        <taxon>Neopterygii</taxon>
        <taxon>Teleostei</taxon>
        <taxon>Protacanthopterygii</taxon>
        <taxon>Salmoniformes</taxon>
        <taxon>Salmonidae</taxon>
        <taxon>Salmoninae</taxon>
        <taxon>Oncorhynchus</taxon>
    </lineage>
</organism>
<evidence type="ECO:0000256" key="1">
    <source>
        <dbReference type="ARBA" id="ARBA00004479"/>
    </source>
</evidence>
<dbReference type="InterPro" id="IPR057350">
    <property type="entry name" value="THBD"/>
</dbReference>
<evidence type="ECO:0000256" key="18">
    <source>
        <dbReference type="SAM" id="SignalP"/>
    </source>
</evidence>
<evidence type="ECO:0000256" key="12">
    <source>
        <dbReference type="ARBA" id="ARBA00023157"/>
    </source>
</evidence>
<dbReference type="SUPFAM" id="SSF57196">
    <property type="entry name" value="EGF/Laminin"/>
    <property type="match status" value="1"/>
</dbReference>
<feature type="compositionally biased region" description="Basic and acidic residues" evidence="16">
    <location>
        <begin position="522"/>
        <end position="550"/>
    </location>
</feature>
<feature type="region of interest" description="Disordered" evidence="16">
    <location>
        <begin position="514"/>
        <end position="550"/>
    </location>
</feature>
<dbReference type="AlphaFoldDB" id="A0AAZ3PI47"/>
<dbReference type="GO" id="GO:0004888">
    <property type="term" value="F:transmembrane signaling receptor activity"/>
    <property type="evidence" value="ECO:0007669"/>
    <property type="project" value="InterPro"/>
</dbReference>
<keyword evidence="12" id="KW-1015">Disulfide bond</keyword>
<keyword evidence="7" id="KW-0430">Lectin</keyword>
<dbReference type="InterPro" id="IPR001304">
    <property type="entry name" value="C-type_lectin-like"/>
</dbReference>
<comment type="subunit">
    <text evidence="15">Interacts with ITGAL, ITGAM and ITGB2. Interacts with thrombin/F2; this interaction switches the specificity of thrombin from a procoagulant to an anticoagulant and antifibrinolytic protease. Interacts with ANGP1 and ANGP2; these interactions significantly inhibit the generation of activated PC and TAFIa/CPB2 by the thrombin/thrombomodulin complex. Interacts with PF4; this interaction enhances generation of activated protein C. Interacts with HMGB1; this interaction inhibits HMGB1 inflammatory activity.</text>
</comment>
<evidence type="ECO:0000256" key="7">
    <source>
        <dbReference type="ARBA" id="ARBA00022734"/>
    </source>
</evidence>
<dbReference type="InterPro" id="IPR016186">
    <property type="entry name" value="C-type_lectin-like/link_sf"/>
</dbReference>
<dbReference type="Pfam" id="PF07645">
    <property type="entry name" value="EGF_CA"/>
    <property type="match status" value="2"/>
</dbReference>
<keyword evidence="9" id="KW-0654">Proteoglycan</keyword>
<dbReference type="GeneTree" id="ENSGT00830000128368"/>
<evidence type="ECO:0000256" key="8">
    <source>
        <dbReference type="ARBA" id="ARBA00022737"/>
    </source>
</evidence>
<dbReference type="PRINTS" id="PR00907">
    <property type="entry name" value="THRMBOMODULN"/>
</dbReference>
<evidence type="ECO:0000259" key="19">
    <source>
        <dbReference type="PROSITE" id="PS50041"/>
    </source>
</evidence>
<evidence type="ECO:0000313" key="20">
    <source>
        <dbReference type="Ensembl" id="ENSOTSP00005116075.1"/>
    </source>
</evidence>
<evidence type="ECO:0000256" key="4">
    <source>
        <dbReference type="ARBA" id="ARBA00022553"/>
    </source>
</evidence>
<dbReference type="InterPro" id="IPR018097">
    <property type="entry name" value="EGF_Ca-bd_CS"/>
</dbReference>
<evidence type="ECO:0000313" key="21">
    <source>
        <dbReference type="Proteomes" id="UP000694402"/>
    </source>
</evidence>
<name>A0AAZ3PI47_ONCTS</name>
<feature type="domain" description="C-type lectin" evidence="19">
    <location>
        <begin position="28"/>
        <end position="142"/>
    </location>
</feature>
<keyword evidence="13" id="KW-0325">Glycoprotein</keyword>
<dbReference type="PANTHER" id="PTHR14789">
    <property type="entry name" value="CHONDROLECTIN VARIANT CHODLFDELTAE"/>
    <property type="match status" value="1"/>
</dbReference>
<evidence type="ECO:0000256" key="15">
    <source>
        <dbReference type="ARBA" id="ARBA00046453"/>
    </source>
</evidence>
<evidence type="ECO:0000256" key="9">
    <source>
        <dbReference type="ARBA" id="ARBA00022974"/>
    </source>
</evidence>
<dbReference type="InterPro" id="IPR001881">
    <property type="entry name" value="EGF-like_Ca-bd_dom"/>
</dbReference>
<dbReference type="PIRSF" id="PIRSF001775">
    <property type="entry name" value="CD93/CD141"/>
    <property type="match status" value="1"/>
</dbReference>
<evidence type="ECO:0000256" key="3">
    <source>
        <dbReference type="ARBA" id="ARBA00022536"/>
    </source>
</evidence>
<sequence>MRDIIVMVFVTLTFMMRVGEAQHNAYCEGNHCFAVFQDPADFATAQKHCESNNGQLMTVRSLESHYIISILIGITGDYWIGLRLPSGQCPDSASDLRGYRWITGDNSTDFQNWGLIDNVCSSKCVSVSKIELNWTEQSCDREINGYLCEYNFPSCCKRIDIKSEESVLYETPFGFEGEDLLVLPLGSTVTLNPFGSKYICLSEQWMQGPWNCDVLNGGCEDECLSINQQPVCICPPGKILHDNKLTCVVVVQNDPCLNFGCAHVCYQQNDSSIACMCHHGYALAEDGKKCKDIDDCFDDRQCPGQNYECVKNIGGFKCRCQNGFKMMNDVCIDEDECYMDGPCEHLCENTLGSYNCSCFEGYIATRKDPNKCQLHCPFEECLAECDPNDPQQCNCPEGYLSDVRNEIRLCIDINECDNGYCEHNCNNTYGGHMCSCYEGFDLVDGWKCVQRKSSEGSGFTTPSDFMTPSVKYPTQRPSTVTAGGLIGIIVCIVIVVLVMVFLLQHILKRRSKLEVPSAPKTQGDDGHDLEQVRTEKYPKPSVDRNFKQDT</sequence>
<reference evidence="20" key="3">
    <citation type="submission" date="2025-09" db="UniProtKB">
        <authorList>
            <consortium name="Ensembl"/>
        </authorList>
    </citation>
    <scope>IDENTIFICATION</scope>
</reference>
<keyword evidence="5 17" id="KW-0812">Transmembrane</keyword>
<proteinExistence type="predicted"/>
<dbReference type="PROSITE" id="PS01187">
    <property type="entry name" value="EGF_CA"/>
    <property type="match status" value="1"/>
</dbReference>
<keyword evidence="11 17" id="KW-0472">Membrane</keyword>
<gene>
    <name evidence="20" type="primary">THBD</name>
</gene>
<dbReference type="Pfam" id="PF09064">
    <property type="entry name" value="EGF_Tme5"/>
    <property type="match status" value="1"/>
</dbReference>
<keyword evidence="10 17" id="KW-1133">Transmembrane helix</keyword>
<evidence type="ECO:0000256" key="16">
    <source>
        <dbReference type="SAM" id="MobiDB-lite"/>
    </source>
</evidence>
<feature type="signal peptide" evidence="18">
    <location>
        <begin position="1"/>
        <end position="21"/>
    </location>
</feature>
<keyword evidence="6 18" id="KW-0732">Signal</keyword>
<evidence type="ECO:0000256" key="10">
    <source>
        <dbReference type="ARBA" id="ARBA00022989"/>
    </source>
</evidence>
<dbReference type="PROSITE" id="PS50041">
    <property type="entry name" value="C_TYPE_LECTIN_2"/>
    <property type="match status" value="1"/>
</dbReference>
<evidence type="ECO:0000256" key="6">
    <source>
        <dbReference type="ARBA" id="ARBA00022729"/>
    </source>
</evidence>
<dbReference type="InterPro" id="IPR049883">
    <property type="entry name" value="NOTCH1_EGF-like"/>
</dbReference>
<feature type="chain" id="PRO_5044343740" description="Thrombomodulin" evidence="18">
    <location>
        <begin position="22"/>
        <end position="550"/>
    </location>
</feature>
<dbReference type="Pfam" id="PF12662">
    <property type="entry name" value="cEGF"/>
    <property type="match status" value="1"/>
</dbReference>
<dbReference type="InterPro" id="IPR051505">
    <property type="entry name" value="C-type_lectin_domain"/>
</dbReference>
<dbReference type="PANTHER" id="PTHR14789:SF9">
    <property type="entry name" value="THROMBOMODULIN"/>
    <property type="match status" value="1"/>
</dbReference>
<evidence type="ECO:0000256" key="5">
    <source>
        <dbReference type="ARBA" id="ARBA00022692"/>
    </source>
</evidence>
<dbReference type="PROSITE" id="PS01186">
    <property type="entry name" value="EGF_2"/>
    <property type="match status" value="2"/>
</dbReference>
<dbReference type="Gene3D" id="2.10.25.10">
    <property type="entry name" value="Laminin"/>
    <property type="match status" value="6"/>
</dbReference>
<evidence type="ECO:0000256" key="13">
    <source>
        <dbReference type="ARBA" id="ARBA00023180"/>
    </source>
</evidence>
<dbReference type="Ensembl" id="ENSOTST00005197577.1">
    <property type="protein sequence ID" value="ENSOTSP00005116075.1"/>
    <property type="gene ID" value="ENSOTSG00005051515.1"/>
</dbReference>